<reference evidence="8 9" key="1">
    <citation type="submission" date="2019-08" db="EMBL/GenBank/DDBJ databases">
        <title>Deep-cultivation of Planctomycetes and their phenomic and genomic characterization uncovers novel biology.</title>
        <authorList>
            <person name="Wiegand S."/>
            <person name="Jogler M."/>
            <person name="Boedeker C."/>
            <person name="Pinto D."/>
            <person name="Vollmers J."/>
            <person name="Rivas-Marin E."/>
            <person name="Kohn T."/>
            <person name="Peeters S.H."/>
            <person name="Heuer A."/>
            <person name="Rast P."/>
            <person name="Oberbeckmann S."/>
            <person name="Bunk B."/>
            <person name="Jeske O."/>
            <person name="Meyerdierks A."/>
            <person name="Storesund J.E."/>
            <person name="Kallscheuer N."/>
            <person name="Luecker S."/>
            <person name="Lage O.M."/>
            <person name="Pohl T."/>
            <person name="Merkel B.J."/>
            <person name="Hornburger P."/>
            <person name="Mueller R.-W."/>
            <person name="Bruemmer F."/>
            <person name="Labrenz M."/>
            <person name="Spormann A.M."/>
            <person name="Op Den Camp H."/>
            <person name="Overmann J."/>
            <person name="Amann R."/>
            <person name="Jetten M.S.M."/>
            <person name="Mascher T."/>
            <person name="Medema M.H."/>
            <person name="Devos D.P."/>
            <person name="Kaster A.-K."/>
            <person name="Ovreas L."/>
            <person name="Rohde M."/>
            <person name="Galperin M.Y."/>
            <person name="Jogler C."/>
        </authorList>
    </citation>
    <scope>NUCLEOTIDE SEQUENCE [LARGE SCALE GENOMIC DNA]</scope>
    <source>
        <strain evidence="8 9">LF1</strain>
    </source>
</reference>
<evidence type="ECO:0000313" key="9">
    <source>
        <dbReference type="Proteomes" id="UP000322699"/>
    </source>
</evidence>
<dbReference type="SUPFAM" id="SSF52096">
    <property type="entry name" value="ClpP/crotonase"/>
    <property type="match status" value="1"/>
</dbReference>
<evidence type="ECO:0000259" key="6">
    <source>
        <dbReference type="Pfam" id="PF24961"/>
    </source>
</evidence>
<dbReference type="CDD" id="cd07021">
    <property type="entry name" value="Clp_protease_NfeD_like"/>
    <property type="match status" value="1"/>
</dbReference>
<dbReference type="InterPro" id="IPR002810">
    <property type="entry name" value="NfeD-like_C"/>
</dbReference>
<feature type="transmembrane region" description="Helical" evidence="4">
    <location>
        <begin position="285"/>
        <end position="305"/>
    </location>
</feature>
<dbReference type="EMBL" id="VRLW01000001">
    <property type="protein sequence ID" value="KAA1260847.1"/>
    <property type="molecule type" value="Genomic_DNA"/>
</dbReference>
<gene>
    <name evidence="8" type="ORF">LF1_33890</name>
</gene>
<feature type="transmembrane region" description="Helical" evidence="4">
    <location>
        <begin position="395"/>
        <end position="420"/>
    </location>
</feature>
<name>A0A5B1CI19_9BACT</name>
<keyword evidence="2 4" id="KW-1133">Transmembrane helix</keyword>
<evidence type="ECO:0000313" key="8">
    <source>
        <dbReference type="EMBL" id="KAA1260847.1"/>
    </source>
</evidence>
<dbReference type="InterPro" id="IPR056738">
    <property type="entry name" value="NfeD1b_N"/>
</dbReference>
<sequence>MVYSRRQPGYNEQMIKPQLYACAIALFVSALVPTATEAQILKQDPPAGRRAVIIALHEDINPLSGSILQRKFAQAVDSGAKVVIFDINSPGGRVDVTFELMDMVLEAGDVETVAMISRDAISGAALFSLACDKILIKPGARLGDAGVIVMGLNGEFQYAEAKSRSMVAQKARDTARATGRPLVLAEKMTDKDMVVFKATNKESGDVQYFSDKEWKTLEDADQWVKGKPIREAGKEMFFIANGKRLVELGMADQTFKDIDEVAEILDVASPIEVMGPTWAETIARFLNTGWMTFLLITIGLIAIAVEISAPGISVGGLTAMLCFSLFFWSRFAAGTSGWLEVLLFGLGLVFIACEIFVIPGFGIAGLGGIGLVLGSLVMASRRVLIPENTEQLNSLGFDVLTVMGAFVGFLIAIVALSSYIGQIPGLSRLTLQPPVAMEGTGDSLTATAANDAMLPGWQRVSVGDTGVAAGPLRPSGRVTVDDYTVDVITEGDFIEDQATVKVIAKQGARVVVRVI</sequence>
<evidence type="ECO:0000259" key="7">
    <source>
        <dbReference type="Pfam" id="PF25145"/>
    </source>
</evidence>
<organism evidence="8 9">
    <name type="scientific">Rubripirellula obstinata</name>
    <dbReference type="NCBI Taxonomy" id="406547"/>
    <lineage>
        <taxon>Bacteria</taxon>
        <taxon>Pseudomonadati</taxon>
        <taxon>Planctomycetota</taxon>
        <taxon>Planctomycetia</taxon>
        <taxon>Pirellulales</taxon>
        <taxon>Pirellulaceae</taxon>
        <taxon>Rubripirellula</taxon>
    </lineage>
</organism>
<keyword evidence="3 4" id="KW-0472">Membrane</keyword>
<dbReference type="Pfam" id="PF25145">
    <property type="entry name" value="NfeD1b_N"/>
    <property type="match status" value="1"/>
</dbReference>
<evidence type="ECO:0000256" key="3">
    <source>
        <dbReference type="ARBA" id="ARBA00023136"/>
    </source>
</evidence>
<dbReference type="Pfam" id="PF01957">
    <property type="entry name" value="NfeD"/>
    <property type="match status" value="1"/>
</dbReference>
<evidence type="ECO:0000256" key="1">
    <source>
        <dbReference type="ARBA" id="ARBA00022692"/>
    </source>
</evidence>
<dbReference type="Proteomes" id="UP000322699">
    <property type="component" value="Unassembled WGS sequence"/>
</dbReference>
<dbReference type="GO" id="GO:0005886">
    <property type="term" value="C:plasma membrane"/>
    <property type="evidence" value="ECO:0007669"/>
    <property type="project" value="TreeGrafter"/>
</dbReference>
<accession>A0A5B1CI19</accession>
<dbReference type="AlphaFoldDB" id="A0A5B1CI19"/>
<feature type="transmembrane region" description="Helical" evidence="4">
    <location>
        <begin position="341"/>
        <end position="374"/>
    </location>
</feature>
<dbReference type="Pfam" id="PF24961">
    <property type="entry name" value="NfeD_membrane"/>
    <property type="match status" value="1"/>
</dbReference>
<evidence type="ECO:0008006" key="10">
    <source>
        <dbReference type="Google" id="ProtNLM"/>
    </source>
</evidence>
<keyword evidence="1 4" id="KW-0812">Transmembrane</keyword>
<protein>
    <recommendedName>
        <fullName evidence="10">NfeD-like C-terminal domain-containing protein</fullName>
    </recommendedName>
</protein>
<dbReference type="PANTHER" id="PTHR33507:SF3">
    <property type="entry name" value="INNER MEMBRANE PROTEIN YBBJ"/>
    <property type="match status" value="1"/>
</dbReference>
<keyword evidence="9" id="KW-1185">Reference proteome</keyword>
<feature type="domain" description="NfeD-like C-terminal" evidence="5">
    <location>
        <begin position="462"/>
        <end position="513"/>
    </location>
</feature>
<dbReference type="InterPro" id="IPR052165">
    <property type="entry name" value="Membrane_assoc_protease"/>
</dbReference>
<dbReference type="PANTHER" id="PTHR33507">
    <property type="entry name" value="INNER MEMBRANE PROTEIN YBBJ"/>
    <property type="match status" value="1"/>
</dbReference>
<dbReference type="InterPro" id="IPR056739">
    <property type="entry name" value="NfeD_membrane"/>
</dbReference>
<evidence type="ECO:0000256" key="2">
    <source>
        <dbReference type="ARBA" id="ARBA00022989"/>
    </source>
</evidence>
<dbReference type="InterPro" id="IPR029045">
    <property type="entry name" value="ClpP/crotonase-like_dom_sf"/>
</dbReference>
<feature type="domain" description="NfeD integral membrane" evidence="6">
    <location>
        <begin position="290"/>
        <end position="415"/>
    </location>
</feature>
<evidence type="ECO:0000256" key="4">
    <source>
        <dbReference type="SAM" id="Phobius"/>
    </source>
</evidence>
<evidence type="ECO:0000259" key="5">
    <source>
        <dbReference type="Pfam" id="PF01957"/>
    </source>
</evidence>
<comment type="caution">
    <text evidence="8">The sequence shown here is derived from an EMBL/GenBank/DDBJ whole genome shotgun (WGS) entry which is preliminary data.</text>
</comment>
<feature type="domain" description="NfeD1b N-terminal" evidence="7">
    <location>
        <begin position="53"/>
        <end position="217"/>
    </location>
</feature>
<proteinExistence type="predicted"/>
<dbReference type="Gene3D" id="3.90.226.10">
    <property type="entry name" value="2-enoyl-CoA Hydratase, Chain A, domain 1"/>
    <property type="match status" value="1"/>
</dbReference>